<dbReference type="RefSeq" id="WP_301812950.1">
    <property type="nucleotide sequence ID" value="NZ_JAUJZH010000018.1"/>
</dbReference>
<feature type="chain" id="PRO_5045251575" evidence="2">
    <location>
        <begin position="24"/>
        <end position="111"/>
    </location>
</feature>
<comment type="caution">
    <text evidence="3">The sequence shown here is derived from an EMBL/GenBank/DDBJ whole genome shotgun (WGS) entry which is preliminary data.</text>
</comment>
<protein>
    <submittedName>
        <fullName evidence="3">Uncharacterized protein</fullName>
    </submittedName>
</protein>
<evidence type="ECO:0000313" key="4">
    <source>
        <dbReference type="Proteomes" id="UP001169027"/>
    </source>
</evidence>
<dbReference type="InterPro" id="IPR024446">
    <property type="entry name" value="PXPV"/>
</dbReference>
<dbReference type="EMBL" id="JAUKVY010000018">
    <property type="protein sequence ID" value="MDO1535254.1"/>
    <property type="molecule type" value="Genomic_DNA"/>
</dbReference>
<name>A0ABT8S8N5_9BURK</name>
<evidence type="ECO:0000256" key="2">
    <source>
        <dbReference type="SAM" id="SignalP"/>
    </source>
</evidence>
<keyword evidence="2" id="KW-0732">Signal</keyword>
<sequence length="111" mass="12583">MKKYSYLVAAGCALLGLTSVARAVNIDINVGTPAPVYVAPPPVYVAPRPVYVPPPAQVVVVPGWYGERYYDGRRYWGRHEWEARQHHDRDRHHHEGNRYHCPPGHAKKGEC</sequence>
<gene>
    <name evidence="3" type="ORF">Q2T77_23450</name>
</gene>
<proteinExistence type="predicted"/>
<feature type="signal peptide" evidence="2">
    <location>
        <begin position="1"/>
        <end position="23"/>
    </location>
</feature>
<accession>A0ABT8S8N5</accession>
<evidence type="ECO:0000256" key="1">
    <source>
        <dbReference type="SAM" id="MobiDB-lite"/>
    </source>
</evidence>
<feature type="region of interest" description="Disordered" evidence="1">
    <location>
        <begin position="84"/>
        <end position="111"/>
    </location>
</feature>
<dbReference type="Proteomes" id="UP001169027">
    <property type="component" value="Unassembled WGS sequence"/>
</dbReference>
<keyword evidence="4" id="KW-1185">Reference proteome</keyword>
<reference evidence="3" key="1">
    <citation type="submission" date="2023-06" db="EMBL/GenBank/DDBJ databases">
        <authorList>
            <person name="Jiang Y."/>
            <person name="Liu Q."/>
        </authorList>
    </citation>
    <scope>NUCLEOTIDE SEQUENCE</scope>
    <source>
        <strain evidence="3">CGMCC 1.12090</strain>
    </source>
</reference>
<dbReference type="Pfam" id="PF12778">
    <property type="entry name" value="PXPV"/>
    <property type="match status" value="1"/>
</dbReference>
<organism evidence="3 4">
    <name type="scientific">Variovorax ginsengisoli</name>
    <dbReference type="NCBI Taxonomy" id="363844"/>
    <lineage>
        <taxon>Bacteria</taxon>
        <taxon>Pseudomonadati</taxon>
        <taxon>Pseudomonadota</taxon>
        <taxon>Betaproteobacteria</taxon>
        <taxon>Burkholderiales</taxon>
        <taxon>Comamonadaceae</taxon>
        <taxon>Variovorax</taxon>
    </lineage>
</organism>
<evidence type="ECO:0000313" key="3">
    <source>
        <dbReference type="EMBL" id="MDO1535254.1"/>
    </source>
</evidence>